<organism evidence="12">
    <name type="scientific">Angiostrongylus costaricensis</name>
    <name type="common">Nematode worm</name>
    <dbReference type="NCBI Taxonomy" id="334426"/>
    <lineage>
        <taxon>Eukaryota</taxon>
        <taxon>Metazoa</taxon>
        <taxon>Ecdysozoa</taxon>
        <taxon>Nematoda</taxon>
        <taxon>Chromadorea</taxon>
        <taxon>Rhabditida</taxon>
        <taxon>Rhabditina</taxon>
        <taxon>Rhabditomorpha</taxon>
        <taxon>Strongyloidea</taxon>
        <taxon>Metastrongylidae</taxon>
        <taxon>Angiostrongylus</taxon>
    </lineage>
</organism>
<feature type="binding site" evidence="7">
    <location>
        <position position="175"/>
    </location>
    <ligand>
        <name>ATP</name>
        <dbReference type="ChEBI" id="CHEBI:30616"/>
    </ligand>
</feature>
<dbReference type="WBParaSite" id="ACOC_0001127901-mRNA-1">
    <property type="protein sequence ID" value="ACOC_0001127901-mRNA-1"/>
    <property type="gene ID" value="ACOC_0001127901"/>
</dbReference>
<feature type="domain" description="Nucleoside diphosphate kinase-like" evidence="11">
    <location>
        <begin position="119"/>
        <end position="256"/>
    </location>
</feature>
<keyword evidence="4 9" id="KW-0547">Nucleotide-binding</keyword>
<dbReference type="HAMAP" id="MF_00451">
    <property type="entry name" value="NDP_kinase"/>
    <property type="match status" value="1"/>
</dbReference>
<dbReference type="Gene3D" id="3.30.70.141">
    <property type="entry name" value="Nucleoside diphosphate kinase-like domain"/>
    <property type="match status" value="1"/>
</dbReference>
<dbReference type="NCBIfam" id="NF001908">
    <property type="entry name" value="PRK00668.1"/>
    <property type="match status" value="1"/>
</dbReference>
<dbReference type="InterPro" id="IPR001564">
    <property type="entry name" value="Nucleoside_diP_kinase"/>
</dbReference>
<reference evidence="12" key="1">
    <citation type="submission" date="2017-02" db="UniProtKB">
        <authorList>
            <consortium name="WormBaseParasite"/>
        </authorList>
    </citation>
    <scope>IDENTIFICATION</scope>
</reference>
<name>A0A0R3PY30_ANGCS</name>
<keyword evidence="6 9" id="KW-0067">ATP-binding</keyword>
<protein>
    <recommendedName>
        <fullName evidence="9">Nucleoside diphosphate kinase</fullName>
        <ecNumber evidence="9">2.7.4.6</ecNumber>
    </recommendedName>
</protein>
<evidence type="ECO:0000256" key="8">
    <source>
        <dbReference type="RuleBase" id="RU004011"/>
    </source>
</evidence>
<dbReference type="SUPFAM" id="SSF54919">
    <property type="entry name" value="Nucleoside diphosphate kinase, NDK"/>
    <property type="match status" value="1"/>
</dbReference>
<comment type="similarity">
    <text evidence="2 7 8">Belongs to the NDK family.</text>
</comment>
<proteinExistence type="inferred from homology"/>
<feature type="binding site" evidence="7">
    <location>
        <position position="203"/>
    </location>
    <ligand>
        <name>ATP</name>
        <dbReference type="ChEBI" id="CHEBI:30616"/>
    </ligand>
</feature>
<dbReference type="GO" id="GO:0004550">
    <property type="term" value="F:nucleoside diphosphate kinase activity"/>
    <property type="evidence" value="ECO:0007669"/>
    <property type="project" value="UniProtKB-EC"/>
</dbReference>
<dbReference type="GO" id="GO:0006183">
    <property type="term" value="P:GTP biosynthetic process"/>
    <property type="evidence" value="ECO:0007669"/>
    <property type="project" value="InterPro"/>
</dbReference>
<dbReference type="EC" id="2.7.4.6" evidence="9"/>
<feature type="region of interest" description="Disordered" evidence="10">
    <location>
        <begin position="1"/>
        <end position="41"/>
    </location>
</feature>
<feature type="binding site" evidence="7">
    <location>
        <position position="230"/>
    </location>
    <ligand>
        <name>ATP</name>
        <dbReference type="ChEBI" id="CHEBI:30616"/>
    </ligand>
</feature>
<dbReference type="FunFam" id="3.30.70.141:FF:000002">
    <property type="entry name" value="Nucleoside diphosphate kinase"/>
    <property type="match status" value="1"/>
</dbReference>
<feature type="binding site" evidence="7">
    <location>
        <position position="209"/>
    </location>
    <ligand>
        <name>ATP</name>
        <dbReference type="ChEBI" id="CHEBI:30616"/>
    </ligand>
</feature>
<evidence type="ECO:0000256" key="1">
    <source>
        <dbReference type="ARBA" id="ARBA00001946"/>
    </source>
</evidence>
<comment type="cofactor">
    <cofactor evidence="1">
        <name>Mg(2+)</name>
        <dbReference type="ChEBI" id="CHEBI:18420"/>
    </cofactor>
</comment>
<dbReference type="SMART" id="SM00562">
    <property type="entry name" value="NDK"/>
    <property type="match status" value="1"/>
</dbReference>
<evidence type="ECO:0000256" key="7">
    <source>
        <dbReference type="PROSITE-ProRule" id="PRU00706"/>
    </source>
</evidence>
<dbReference type="PANTHER" id="PTHR11349">
    <property type="entry name" value="NUCLEOSIDE DIPHOSPHATE KINASE"/>
    <property type="match status" value="1"/>
</dbReference>
<dbReference type="PRINTS" id="PR01243">
    <property type="entry name" value="NUCDPKINASE"/>
</dbReference>
<keyword evidence="5 9" id="KW-0418">Kinase</keyword>
<comment type="catalytic activity">
    <reaction evidence="9">
        <text>a 2'-deoxyribonucleoside 5'-diphosphate + ATP = a 2'-deoxyribonucleoside 5'-triphosphate + ADP</text>
        <dbReference type="Rhea" id="RHEA:44640"/>
        <dbReference type="ChEBI" id="CHEBI:30616"/>
        <dbReference type="ChEBI" id="CHEBI:61560"/>
        <dbReference type="ChEBI" id="CHEBI:73316"/>
        <dbReference type="ChEBI" id="CHEBI:456216"/>
        <dbReference type="EC" id="2.7.4.6"/>
    </reaction>
</comment>
<evidence type="ECO:0000256" key="10">
    <source>
        <dbReference type="SAM" id="MobiDB-lite"/>
    </source>
</evidence>
<evidence type="ECO:0000256" key="2">
    <source>
        <dbReference type="ARBA" id="ARBA00008142"/>
    </source>
</evidence>
<dbReference type="GO" id="GO:0005524">
    <property type="term" value="F:ATP binding"/>
    <property type="evidence" value="ECO:0007669"/>
    <property type="project" value="UniProtKB-KW"/>
</dbReference>
<evidence type="ECO:0000313" key="12">
    <source>
        <dbReference type="WBParaSite" id="ACOC_0001127901-mRNA-1"/>
    </source>
</evidence>
<evidence type="ECO:0000256" key="5">
    <source>
        <dbReference type="ARBA" id="ARBA00022777"/>
    </source>
</evidence>
<dbReference type="Pfam" id="PF00334">
    <property type="entry name" value="NDK"/>
    <property type="match status" value="1"/>
</dbReference>
<dbReference type="InterPro" id="IPR036850">
    <property type="entry name" value="NDK-like_dom_sf"/>
</dbReference>
<dbReference type="AlphaFoldDB" id="A0A0R3PY30"/>
<dbReference type="CDD" id="cd04413">
    <property type="entry name" value="NDPk_I"/>
    <property type="match status" value="1"/>
</dbReference>
<evidence type="ECO:0000256" key="4">
    <source>
        <dbReference type="ARBA" id="ARBA00022741"/>
    </source>
</evidence>
<evidence type="ECO:0000259" key="11">
    <source>
        <dbReference type="SMART" id="SM00562"/>
    </source>
</evidence>
<accession>A0A0R3PY30</accession>
<evidence type="ECO:0000256" key="9">
    <source>
        <dbReference type="RuleBase" id="RU004013"/>
    </source>
</evidence>
<dbReference type="PROSITE" id="PS51374">
    <property type="entry name" value="NDPK_LIKE"/>
    <property type="match status" value="1"/>
</dbReference>
<evidence type="ECO:0000256" key="6">
    <source>
        <dbReference type="ARBA" id="ARBA00022840"/>
    </source>
</evidence>
<keyword evidence="3 9" id="KW-0808">Transferase</keyword>
<feature type="compositionally biased region" description="Polar residues" evidence="10">
    <location>
        <begin position="19"/>
        <end position="35"/>
    </location>
</feature>
<feature type="binding site" evidence="7">
    <location>
        <position position="127"/>
    </location>
    <ligand>
        <name>ATP</name>
        <dbReference type="ChEBI" id="CHEBI:30616"/>
    </ligand>
</feature>
<dbReference type="InterPro" id="IPR034907">
    <property type="entry name" value="NDK-like_dom"/>
</dbReference>
<dbReference type="GO" id="GO:0006241">
    <property type="term" value="P:CTP biosynthetic process"/>
    <property type="evidence" value="ECO:0007669"/>
    <property type="project" value="InterPro"/>
</dbReference>
<dbReference type="InterPro" id="IPR023005">
    <property type="entry name" value="Nucleoside_diP_kinase_AS"/>
</dbReference>
<dbReference type="PROSITE" id="PS00469">
    <property type="entry name" value="NDPK"/>
    <property type="match status" value="1"/>
</dbReference>
<dbReference type="GO" id="GO:0006228">
    <property type="term" value="P:UTP biosynthetic process"/>
    <property type="evidence" value="ECO:0007669"/>
    <property type="project" value="InterPro"/>
</dbReference>
<feature type="binding site" evidence="7">
    <location>
        <position position="220"/>
    </location>
    <ligand>
        <name>ATP</name>
        <dbReference type="ChEBI" id="CHEBI:30616"/>
    </ligand>
</feature>
<sequence length="268" mass="29946">LNHSSTSTDDEPQYKDNTKTSLSLKTQTGTSTSFPGPSKNGWIRSDHIRPQEHSIIAGNAPSFEDSRLWLHPFRAYGSEDGCGRRNGAIGALSAAPVQVASRLFCGTRCWRICENMSTTERTFIAVKPDGVHRNLVGKIIQRFEERGYKLVALKMMTASKQHLEVHYKDLKDKPFFPHLIDYMGSGPVVAMVWQGLDVVKQGRSMLGATNPLASAPGTIRGDFCIQTGRNICHGSDSVDSAQREIAHWFKPEEINDYESPFIKTWVYE</sequence>
<feature type="active site" description="Pros-phosphohistidine intermediate" evidence="7">
    <location>
        <position position="233"/>
    </location>
</feature>
<evidence type="ECO:0000256" key="3">
    <source>
        <dbReference type="ARBA" id="ARBA00022679"/>
    </source>
</evidence>